<accession>A0A255YA18</accession>
<comment type="caution">
    <text evidence="2">The sequence shown here is derived from an EMBL/GenBank/DDBJ whole genome shotgun (WGS) entry which is preliminary data.</text>
</comment>
<feature type="chain" id="PRO_5012423032" evidence="1">
    <location>
        <begin position="18"/>
        <end position="171"/>
    </location>
</feature>
<dbReference type="Pfam" id="PF02635">
    <property type="entry name" value="DsrE"/>
    <property type="match status" value="1"/>
</dbReference>
<gene>
    <name evidence="2" type="ORF">CHU93_12705</name>
</gene>
<dbReference type="EMBL" id="NOXT01000120">
    <property type="protein sequence ID" value="OYQ26052.1"/>
    <property type="molecule type" value="Genomic_DNA"/>
</dbReference>
<dbReference type="InterPro" id="IPR027396">
    <property type="entry name" value="DsrEFH-like"/>
</dbReference>
<evidence type="ECO:0000256" key="1">
    <source>
        <dbReference type="SAM" id="SignalP"/>
    </source>
</evidence>
<protein>
    <submittedName>
        <fullName evidence="2">Uncharacterized protein</fullName>
    </submittedName>
</protein>
<organism evidence="2 3">
    <name type="scientific">Sandarakinorhabdus cyanobacteriorum</name>
    <dbReference type="NCBI Taxonomy" id="1981098"/>
    <lineage>
        <taxon>Bacteria</taxon>
        <taxon>Pseudomonadati</taxon>
        <taxon>Pseudomonadota</taxon>
        <taxon>Alphaproteobacteria</taxon>
        <taxon>Sphingomonadales</taxon>
        <taxon>Sphingosinicellaceae</taxon>
        <taxon>Sandarakinorhabdus</taxon>
    </lineage>
</organism>
<dbReference type="Gene3D" id="3.40.1260.10">
    <property type="entry name" value="DsrEFH-like"/>
    <property type="match status" value="1"/>
</dbReference>
<proteinExistence type="predicted"/>
<evidence type="ECO:0000313" key="2">
    <source>
        <dbReference type="EMBL" id="OYQ26052.1"/>
    </source>
</evidence>
<feature type="signal peptide" evidence="1">
    <location>
        <begin position="1"/>
        <end position="17"/>
    </location>
</feature>
<dbReference type="AlphaFoldDB" id="A0A255YA18"/>
<dbReference type="Proteomes" id="UP000216991">
    <property type="component" value="Unassembled WGS sequence"/>
</dbReference>
<dbReference type="SUPFAM" id="SSF75169">
    <property type="entry name" value="DsrEFH-like"/>
    <property type="match status" value="1"/>
</dbReference>
<dbReference type="InterPro" id="IPR003787">
    <property type="entry name" value="Sulphur_relay_DsrE/F-like"/>
</dbReference>
<dbReference type="PANTHER" id="PTHR37691">
    <property type="entry name" value="BLR3518 PROTEIN"/>
    <property type="match status" value="1"/>
</dbReference>
<dbReference type="RefSeq" id="WP_094474560.1">
    <property type="nucleotide sequence ID" value="NZ_NOXT01000120.1"/>
</dbReference>
<keyword evidence="1" id="KW-0732">Signal</keyword>
<sequence length="171" mass="17830">MRRLLLALALLATPAAAIDGPVFKGFGTYTATEHDVVIPRGTVLRHVYDVTAATPGKRNPGFETAARFINSHVGNGMAERDVAVAVVVHGPAIAELTRPEVYAARNAGPANASEAMVKAMLEKGVRFIVCGQAANAMGVKKADLLPGVELAISASSAHAILQAQGYTLNPF</sequence>
<dbReference type="PANTHER" id="PTHR37691:SF1">
    <property type="entry name" value="BLR3518 PROTEIN"/>
    <property type="match status" value="1"/>
</dbReference>
<keyword evidence="3" id="KW-1185">Reference proteome</keyword>
<evidence type="ECO:0000313" key="3">
    <source>
        <dbReference type="Proteomes" id="UP000216991"/>
    </source>
</evidence>
<name>A0A255YA18_9SPHN</name>
<dbReference type="OrthoDB" id="7206705at2"/>
<reference evidence="2 3" key="1">
    <citation type="submission" date="2017-07" db="EMBL/GenBank/DDBJ databases">
        <title>Sandarakinorhabdus cyanobacteriorum sp. nov., a novel bacterium isolated from cyanobacterial aggregates in a eutrophic lake.</title>
        <authorList>
            <person name="Cai H."/>
        </authorList>
    </citation>
    <scope>NUCLEOTIDE SEQUENCE [LARGE SCALE GENOMIC DNA]</scope>
    <source>
        <strain evidence="2 3">TH057</strain>
    </source>
</reference>